<accession>A0AAD7HDY4</accession>
<sequence length="83" mass="9482">FFYHKRFPVKYFLILSASPTGNVHDLARQVAWAAFRAKGLVYGDYDKKKYDKASDVLFTQRARERLSFLPEGSFSVAKLASTS</sequence>
<keyword evidence="2" id="KW-1185">Reference proteome</keyword>
<comment type="caution">
    <text evidence="1">The sequence shown here is derived from an EMBL/GenBank/DDBJ whole genome shotgun (WGS) entry which is preliminary data.</text>
</comment>
<dbReference type="AlphaFoldDB" id="A0AAD7HDY4"/>
<gene>
    <name evidence="1" type="ORF">B0H16DRAFT_1337524</name>
</gene>
<protein>
    <submittedName>
        <fullName evidence="1">Uncharacterized protein</fullName>
    </submittedName>
</protein>
<evidence type="ECO:0000313" key="2">
    <source>
        <dbReference type="Proteomes" id="UP001215598"/>
    </source>
</evidence>
<evidence type="ECO:0000313" key="1">
    <source>
        <dbReference type="EMBL" id="KAJ7718259.1"/>
    </source>
</evidence>
<name>A0AAD7HDY4_9AGAR</name>
<organism evidence="1 2">
    <name type="scientific">Mycena metata</name>
    <dbReference type="NCBI Taxonomy" id="1033252"/>
    <lineage>
        <taxon>Eukaryota</taxon>
        <taxon>Fungi</taxon>
        <taxon>Dikarya</taxon>
        <taxon>Basidiomycota</taxon>
        <taxon>Agaricomycotina</taxon>
        <taxon>Agaricomycetes</taxon>
        <taxon>Agaricomycetidae</taxon>
        <taxon>Agaricales</taxon>
        <taxon>Marasmiineae</taxon>
        <taxon>Mycenaceae</taxon>
        <taxon>Mycena</taxon>
    </lineage>
</organism>
<proteinExistence type="predicted"/>
<feature type="non-terminal residue" evidence="1">
    <location>
        <position position="1"/>
    </location>
</feature>
<dbReference type="EMBL" id="JARKIB010000267">
    <property type="protein sequence ID" value="KAJ7718259.1"/>
    <property type="molecule type" value="Genomic_DNA"/>
</dbReference>
<dbReference type="Proteomes" id="UP001215598">
    <property type="component" value="Unassembled WGS sequence"/>
</dbReference>
<reference evidence="1" key="1">
    <citation type="submission" date="2023-03" db="EMBL/GenBank/DDBJ databases">
        <title>Massive genome expansion in bonnet fungi (Mycena s.s.) driven by repeated elements and novel gene families across ecological guilds.</title>
        <authorList>
            <consortium name="Lawrence Berkeley National Laboratory"/>
            <person name="Harder C.B."/>
            <person name="Miyauchi S."/>
            <person name="Viragh M."/>
            <person name="Kuo A."/>
            <person name="Thoen E."/>
            <person name="Andreopoulos B."/>
            <person name="Lu D."/>
            <person name="Skrede I."/>
            <person name="Drula E."/>
            <person name="Henrissat B."/>
            <person name="Morin E."/>
            <person name="Kohler A."/>
            <person name="Barry K."/>
            <person name="LaButti K."/>
            <person name="Morin E."/>
            <person name="Salamov A."/>
            <person name="Lipzen A."/>
            <person name="Mereny Z."/>
            <person name="Hegedus B."/>
            <person name="Baldrian P."/>
            <person name="Stursova M."/>
            <person name="Weitz H."/>
            <person name="Taylor A."/>
            <person name="Grigoriev I.V."/>
            <person name="Nagy L.G."/>
            <person name="Martin F."/>
            <person name="Kauserud H."/>
        </authorList>
    </citation>
    <scope>NUCLEOTIDE SEQUENCE</scope>
    <source>
        <strain evidence="1">CBHHK182m</strain>
    </source>
</reference>